<dbReference type="InterPro" id="IPR000595">
    <property type="entry name" value="cNMP-bd_dom"/>
</dbReference>
<dbReference type="InterPro" id="IPR014710">
    <property type="entry name" value="RmlC-like_jellyroll"/>
</dbReference>
<accession>A5FDG9</accession>
<dbReference type="HOGENOM" id="CLU_075053_9_2_10"/>
<dbReference type="Gene3D" id="2.60.120.10">
    <property type="entry name" value="Jelly Rolls"/>
    <property type="match status" value="1"/>
</dbReference>
<dbReference type="Proteomes" id="UP000006694">
    <property type="component" value="Chromosome"/>
</dbReference>
<keyword evidence="3" id="KW-1185">Reference proteome</keyword>
<organism evidence="2 3">
    <name type="scientific">Flavobacterium johnsoniae (strain ATCC 17061 / DSM 2064 / JCM 8514 / BCRC 14874 / CCUG 350202 / NBRC 14942 / NCIMB 11054 / UW101)</name>
    <name type="common">Cytophaga johnsonae</name>
    <dbReference type="NCBI Taxonomy" id="376686"/>
    <lineage>
        <taxon>Bacteria</taxon>
        <taxon>Pseudomonadati</taxon>
        <taxon>Bacteroidota</taxon>
        <taxon>Flavobacteriia</taxon>
        <taxon>Flavobacteriales</taxon>
        <taxon>Flavobacteriaceae</taxon>
        <taxon>Flavobacterium</taxon>
    </lineage>
</organism>
<dbReference type="SUPFAM" id="SSF51206">
    <property type="entry name" value="cAMP-binding domain-like"/>
    <property type="match status" value="1"/>
</dbReference>
<feature type="domain" description="Cyclic nucleotide-binding" evidence="1">
    <location>
        <begin position="53"/>
        <end position="139"/>
    </location>
</feature>
<dbReference type="eggNOG" id="COG0664">
    <property type="taxonomic scope" value="Bacteria"/>
</dbReference>
<evidence type="ECO:0000259" key="1">
    <source>
        <dbReference type="Pfam" id="PF00027"/>
    </source>
</evidence>
<name>A5FDG9_FLAJ1</name>
<dbReference type="InterPro" id="IPR018490">
    <property type="entry name" value="cNMP-bd_dom_sf"/>
</dbReference>
<dbReference type="EMBL" id="CP000685">
    <property type="protein sequence ID" value="ABQ06746.1"/>
    <property type="molecule type" value="Genomic_DNA"/>
</dbReference>
<evidence type="ECO:0000313" key="3">
    <source>
        <dbReference type="Proteomes" id="UP000006694"/>
    </source>
</evidence>
<evidence type="ECO:0000313" key="2">
    <source>
        <dbReference type="EMBL" id="ABQ06746.1"/>
    </source>
</evidence>
<gene>
    <name evidence="2" type="ordered locus">Fjoh_3733</name>
</gene>
<dbReference type="STRING" id="376686.Fjoh_3733"/>
<protein>
    <submittedName>
        <fullName evidence="2">Cyclic nucleotide-binding protein</fullName>
    </submittedName>
</protein>
<dbReference type="Pfam" id="PF00027">
    <property type="entry name" value="cNMP_binding"/>
    <property type="match status" value="1"/>
</dbReference>
<dbReference type="CDD" id="cd00038">
    <property type="entry name" value="CAP_ED"/>
    <property type="match status" value="1"/>
</dbReference>
<proteinExistence type="predicted"/>
<sequence length="213" mass="25860">MQQRRSDYRSRPRVKTNKPLTPMHDIFKNHIAKFAQVTDDEFEQIIKFFDIKKAAKKENLLEEGQICRHHYFVLEGLLRKFYINEKGTEQTTEFAIETWWLTDNFAYENQLATEFYIQAVEKSTLLCITPEKRQKLLEEFPVMERYFRFVYQRAYAAAQKRIKFLFSFSKEEFYFQAVRNHPEFIQRVPQYLIASYLGFTPEYLSEIRRRLLS</sequence>
<dbReference type="KEGG" id="fjo:Fjoh_3733"/>
<dbReference type="AlphaFoldDB" id="A5FDG9"/>
<reference evidence="2 3" key="1">
    <citation type="journal article" date="2009" name="Appl. Environ. Microbiol.">
        <title>Novel features of the polysaccharide-digesting gliding bacterium Flavobacterium johnsoniae as revealed by genome sequence analysis.</title>
        <authorList>
            <person name="McBride M.J."/>
            <person name="Xie G."/>
            <person name="Martens E.C."/>
            <person name="Lapidus A."/>
            <person name="Henrissat B."/>
            <person name="Rhodes R.G."/>
            <person name="Goltsman E."/>
            <person name="Wang W."/>
            <person name="Xu J."/>
            <person name="Hunnicutt D.W."/>
            <person name="Staroscik A.M."/>
            <person name="Hoover T.R."/>
            <person name="Cheng Y.Q."/>
            <person name="Stein J.L."/>
        </authorList>
    </citation>
    <scope>NUCLEOTIDE SEQUENCE [LARGE SCALE GENOMIC DNA]</scope>
    <source>
        <strain evidence="3">ATCC 17061 / DSM 2064 / JCM 8514 / BCRC 14874 / CCUG 350202 / NBRC 14942 / NCIMB 11054 / UW101</strain>
    </source>
</reference>